<evidence type="ECO:0000313" key="2">
    <source>
        <dbReference type="Proteomes" id="UP000311469"/>
    </source>
</evidence>
<name>A0A5B8CEZ4_SPHSA</name>
<accession>A0A5B8CEZ4</accession>
<proteinExistence type="predicted"/>
<organism evidence="1 2">
    <name type="scientific">Sphingobium fuliginis ATCC 27551</name>
    <dbReference type="NCBI Taxonomy" id="1208342"/>
    <lineage>
        <taxon>Bacteria</taxon>
        <taxon>Pseudomonadati</taxon>
        <taxon>Pseudomonadota</taxon>
        <taxon>Alphaproteobacteria</taxon>
        <taxon>Sphingomonadales</taxon>
        <taxon>Sphingomonadaceae</taxon>
        <taxon>Sphingobium</taxon>
    </lineage>
</organism>
<reference evidence="1 2" key="1">
    <citation type="submission" date="2019-06" db="EMBL/GenBank/DDBJ databases">
        <title>Genome organization and adaptive potential of archetypical organophosphate degarding Sphingobium fuliginis ATCC 27551.</title>
        <authorList>
            <person name="Sarwar A."/>
            <person name="Parthasarathy S."/>
            <person name="Singh C."/>
            <person name="Siddavattam D."/>
        </authorList>
    </citation>
    <scope>NUCLEOTIDE SEQUENCE [LARGE SCALE GENOMIC DNA]</scope>
    <source>
        <strain evidence="1 2">ATCC 27551</strain>
    </source>
</reference>
<evidence type="ECO:0000313" key="1">
    <source>
        <dbReference type="EMBL" id="QDC36597.1"/>
    </source>
</evidence>
<dbReference type="EMBL" id="CP041016">
    <property type="protein sequence ID" value="QDC36597.1"/>
    <property type="molecule type" value="Genomic_DNA"/>
</dbReference>
<sequence length="147" mass="15606">MTYPFDQFSALGKAHGQFVAALAQIARESGEHYAQISGKAAASLFEQFKDLKPGAVPNFDSEPLTSLFGEVEKSREASLEKIKSAYDDWQGACQDVFSETARGQQDLVEQAQAWLQPLINPGAITPGQAAAKSAAAARASAKTADTA</sequence>
<dbReference type="AlphaFoldDB" id="A0A5B8CEZ4"/>
<evidence type="ECO:0008006" key="3">
    <source>
        <dbReference type="Google" id="ProtNLM"/>
    </source>
</evidence>
<protein>
    <recommendedName>
        <fullName evidence="3">Phasin family protein</fullName>
    </recommendedName>
</protein>
<dbReference type="Proteomes" id="UP000311469">
    <property type="component" value="Chromosome cSF1"/>
</dbReference>
<gene>
    <name evidence="1" type="ORF">FIL70_04390</name>
</gene>
<dbReference type="KEGG" id="sufl:FIL70_04390"/>
<dbReference type="RefSeq" id="WP_021225104.1">
    <property type="nucleotide sequence ID" value="NZ_CP041016.1"/>
</dbReference>